<dbReference type="InterPro" id="IPR036390">
    <property type="entry name" value="WH_DNA-bd_sf"/>
</dbReference>
<evidence type="ECO:0000256" key="2">
    <source>
        <dbReference type="ARBA" id="ARBA00022618"/>
    </source>
</evidence>
<evidence type="ECO:0000313" key="7">
    <source>
        <dbReference type="Proteomes" id="UP000636888"/>
    </source>
</evidence>
<evidence type="ECO:0000313" key="6">
    <source>
        <dbReference type="EMBL" id="MBJ6727535.1"/>
    </source>
</evidence>
<accession>A0A8J7M2L6</accession>
<gene>
    <name evidence="6" type="primary">scpB</name>
    <name evidence="6" type="ORF">JFN93_22705</name>
</gene>
<proteinExistence type="predicted"/>
<comment type="caution">
    <text evidence="6">The sequence shown here is derived from an EMBL/GenBank/DDBJ whole genome shotgun (WGS) entry which is preliminary data.</text>
</comment>
<feature type="region of interest" description="Disordered" evidence="5">
    <location>
        <begin position="175"/>
        <end position="199"/>
    </location>
</feature>
<keyword evidence="2" id="KW-0132">Cell division</keyword>
<evidence type="ECO:0000256" key="4">
    <source>
        <dbReference type="ARBA" id="ARBA00023306"/>
    </source>
</evidence>
<reference evidence="6" key="1">
    <citation type="submission" date="2020-12" db="EMBL/GenBank/DDBJ databases">
        <title>Geomonas sp. Red875, isolated from river sediment.</title>
        <authorList>
            <person name="Xu Z."/>
            <person name="Zhang Z."/>
            <person name="Masuda Y."/>
            <person name="Itoh H."/>
            <person name="Senoo K."/>
        </authorList>
    </citation>
    <scope>NUCLEOTIDE SEQUENCE</scope>
    <source>
        <strain evidence="6">Red875</strain>
    </source>
</reference>
<evidence type="ECO:0000256" key="3">
    <source>
        <dbReference type="ARBA" id="ARBA00022829"/>
    </source>
</evidence>
<sequence length="199" mass="22143">MSGKSLKNIVESLLFVYDQPLTLDRLAGLLEEFERSDIREALNQLVAKYQEADGGIVLVQVAGGYQLRSRPENADYIRRLTKGKGVKFSQSALETLAIVAYRQPVTRSEVEYLRGVDSGGVLKSLLEKRLLKILGKKDVPGKPLIYGTSREFLELFDLKDISALPTLKEIEELVPPDPFADQPQLPLEPDAAESESIDN</sequence>
<protein>
    <submittedName>
        <fullName evidence="6">SMC-Scp complex subunit ScpB</fullName>
    </submittedName>
</protein>
<keyword evidence="4" id="KW-0131">Cell cycle</keyword>
<keyword evidence="1" id="KW-0963">Cytoplasm</keyword>
<feature type="compositionally biased region" description="Acidic residues" evidence="5">
    <location>
        <begin position="190"/>
        <end position="199"/>
    </location>
</feature>
<dbReference type="EMBL" id="JAEMHM010000025">
    <property type="protein sequence ID" value="MBJ6727535.1"/>
    <property type="molecule type" value="Genomic_DNA"/>
</dbReference>
<dbReference type="Proteomes" id="UP000636888">
    <property type="component" value="Unassembled WGS sequence"/>
</dbReference>
<dbReference type="InterPro" id="IPR005234">
    <property type="entry name" value="ScpB_csome_segregation"/>
</dbReference>
<keyword evidence="3" id="KW-0159">Chromosome partition</keyword>
<dbReference type="PANTHER" id="PTHR34298:SF2">
    <property type="entry name" value="SEGREGATION AND CONDENSATION PROTEIN B"/>
    <property type="match status" value="1"/>
</dbReference>
<dbReference type="Gene3D" id="1.10.10.10">
    <property type="entry name" value="Winged helix-like DNA-binding domain superfamily/Winged helix DNA-binding domain"/>
    <property type="match status" value="2"/>
</dbReference>
<dbReference type="SUPFAM" id="SSF46785">
    <property type="entry name" value="Winged helix' DNA-binding domain"/>
    <property type="match status" value="2"/>
</dbReference>
<dbReference type="RefSeq" id="WP_199386676.1">
    <property type="nucleotide sequence ID" value="NZ_JAEMHM010000025.1"/>
</dbReference>
<dbReference type="AlphaFoldDB" id="A0A8J7M2L6"/>
<evidence type="ECO:0000256" key="1">
    <source>
        <dbReference type="ARBA" id="ARBA00022490"/>
    </source>
</evidence>
<dbReference type="PIRSF" id="PIRSF019345">
    <property type="entry name" value="ScpB"/>
    <property type="match status" value="1"/>
</dbReference>
<keyword evidence="7" id="KW-1185">Reference proteome</keyword>
<dbReference type="Pfam" id="PF04079">
    <property type="entry name" value="SMC_ScpB"/>
    <property type="match status" value="1"/>
</dbReference>
<dbReference type="PANTHER" id="PTHR34298">
    <property type="entry name" value="SEGREGATION AND CONDENSATION PROTEIN B"/>
    <property type="match status" value="1"/>
</dbReference>
<dbReference type="NCBIfam" id="TIGR00281">
    <property type="entry name" value="SMC-Scp complex subunit ScpB"/>
    <property type="match status" value="1"/>
</dbReference>
<dbReference type="GO" id="GO:0051301">
    <property type="term" value="P:cell division"/>
    <property type="evidence" value="ECO:0007669"/>
    <property type="project" value="UniProtKB-KW"/>
</dbReference>
<name>A0A8J7M2L6_9BACT</name>
<dbReference type="GO" id="GO:0051304">
    <property type="term" value="P:chromosome separation"/>
    <property type="evidence" value="ECO:0007669"/>
    <property type="project" value="InterPro"/>
</dbReference>
<evidence type="ECO:0000256" key="5">
    <source>
        <dbReference type="SAM" id="MobiDB-lite"/>
    </source>
</evidence>
<dbReference type="InterPro" id="IPR036388">
    <property type="entry name" value="WH-like_DNA-bd_sf"/>
</dbReference>
<organism evidence="6 7">
    <name type="scientific">Geomesophilobacter sediminis</name>
    <dbReference type="NCBI Taxonomy" id="2798584"/>
    <lineage>
        <taxon>Bacteria</taxon>
        <taxon>Pseudomonadati</taxon>
        <taxon>Thermodesulfobacteriota</taxon>
        <taxon>Desulfuromonadia</taxon>
        <taxon>Geobacterales</taxon>
        <taxon>Geobacteraceae</taxon>
        <taxon>Geomesophilobacter</taxon>
    </lineage>
</organism>